<dbReference type="Proteomes" id="UP001228581">
    <property type="component" value="Unassembled WGS sequence"/>
</dbReference>
<sequence length="114" mass="13142">MKKSEIHFDVVLDNDSVPEKIHWHATDNPNEGIDETRAVSIAIWDMYHKGTMKVDLWTKEMPVQDMKQFCIDIIGTLSDTMLRATGDEKMSDAMNDLCHYLTELLKKEAEEQGQ</sequence>
<dbReference type="Proteomes" id="UP001241110">
    <property type="component" value="Unassembled WGS sequence"/>
</dbReference>
<keyword evidence="3" id="KW-1185">Reference proteome</keyword>
<evidence type="ECO:0000313" key="1">
    <source>
        <dbReference type="EMBL" id="MDJ1483258.1"/>
    </source>
</evidence>
<accession>A0AAE3UAF8</accession>
<dbReference type="Pfam" id="PF19937">
    <property type="entry name" value="GldC-like"/>
    <property type="match status" value="1"/>
</dbReference>
<organism evidence="1 4">
    <name type="scientific">Xanthocytophaga flava</name>
    <dbReference type="NCBI Taxonomy" id="3048013"/>
    <lineage>
        <taxon>Bacteria</taxon>
        <taxon>Pseudomonadati</taxon>
        <taxon>Bacteroidota</taxon>
        <taxon>Cytophagia</taxon>
        <taxon>Cytophagales</taxon>
        <taxon>Rhodocytophagaceae</taxon>
        <taxon>Xanthocytophaga</taxon>
    </lineage>
</organism>
<gene>
    <name evidence="1" type="primary">gldC</name>
    <name evidence="1" type="ORF">QNI16_22360</name>
    <name evidence="2" type="ORF">QNI19_15595</name>
</gene>
<dbReference type="InterPro" id="IPR019854">
    <property type="entry name" value="Motility-assoc_prot_GldC"/>
</dbReference>
<dbReference type="AlphaFoldDB" id="A0AAE3UAF8"/>
<evidence type="ECO:0000313" key="4">
    <source>
        <dbReference type="Proteomes" id="UP001241110"/>
    </source>
</evidence>
<proteinExistence type="predicted"/>
<evidence type="ECO:0000313" key="2">
    <source>
        <dbReference type="EMBL" id="MDJ1494367.1"/>
    </source>
</evidence>
<protein>
    <submittedName>
        <fullName evidence="1">Gliding motility protein GldC</fullName>
    </submittedName>
</protein>
<comment type="caution">
    <text evidence="1">The sequence shown here is derived from an EMBL/GenBank/DDBJ whole genome shotgun (WGS) entry which is preliminary data.</text>
</comment>
<dbReference type="NCBIfam" id="TIGR03515">
    <property type="entry name" value="GldC"/>
    <property type="match status" value="1"/>
</dbReference>
<dbReference type="RefSeq" id="WP_313982934.1">
    <property type="nucleotide sequence ID" value="NZ_JASJOR010000012.1"/>
</dbReference>
<reference evidence="1 3" key="1">
    <citation type="submission" date="2023-05" db="EMBL/GenBank/DDBJ databases">
        <authorList>
            <person name="Zhang X."/>
        </authorList>
    </citation>
    <scope>NUCLEOTIDE SEQUENCE</scope>
    <source>
        <strain evidence="2 3">DM2B3-1</strain>
        <strain evidence="1">YF14B1</strain>
    </source>
</reference>
<evidence type="ECO:0000313" key="3">
    <source>
        <dbReference type="Proteomes" id="UP001228581"/>
    </source>
</evidence>
<dbReference type="EMBL" id="JASJOT010000009">
    <property type="protein sequence ID" value="MDJ1494367.1"/>
    <property type="molecule type" value="Genomic_DNA"/>
</dbReference>
<name>A0AAE3UAF8_9BACT</name>
<dbReference type="EMBL" id="JASJOS010000010">
    <property type="protein sequence ID" value="MDJ1483258.1"/>
    <property type="molecule type" value="Genomic_DNA"/>
</dbReference>